<dbReference type="InterPro" id="IPR013222">
    <property type="entry name" value="Glyco_hyd_98_carb-bd"/>
</dbReference>
<dbReference type="InterPro" id="IPR036179">
    <property type="entry name" value="Ig-like_dom_sf"/>
</dbReference>
<dbReference type="InterPro" id="IPR018247">
    <property type="entry name" value="EF_Hand_1_Ca_BS"/>
</dbReference>
<dbReference type="EMBL" id="JAMXLR010000062">
    <property type="protein sequence ID" value="MCO6045949.1"/>
    <property type="molecule type" value="Genomic_DNA"/>
</dbReference>
<keyword evidence="4" id="KW-1185">Reference proteome</keyword>
<organism evidence="3 4">
    <name type="scientific">Aeoliella straminimaris</name>
    <dbReference type="NCBI Taxonomy" id="2954799"/>
    <lineage>
        <taxon>Bacteria</taxon>
        <taxon>Pseudomonadati</taxon>
        <taxon>Planctomycetota</taxon>
        <taxon>Planctomycetia</taxon>
        <taxon>Pirellulales</taxon>
        <taxon>Lacipirellulaceae</taxon>
        <taxon>Aeoliella</taxon>
    </lineage>
</organism>
<dbReference type="InterPro" id="IPR036439">
    <property type="entry name" value="Dockerin_dom_sf"/>
</dbReference>
<evidence type="ECO:0000313" key="3">
    <source>
        <dbReference type="EMBL" id="MCO6045949.1"/>
    </source>
</evidence>
<dbReference type="RefSeq" id="WP_252854065.1">
    <property type="nucleotide sequence ID" value="NZ_JAMXLR010000062.1"/>
</dbReference>
<dbReference type="Gene3D" id="2.60.40.10">
    <property type="entry name" value="Immunoglobulins"/>
    <property type="match status" value="1"/>
</dbReference>
<feature type="compositionally biased region" description="Low complexity" evidence="1">
    <location>
        <begin position="207"/>
        <end position="227"/>
    </location>
</feature>
<evidence type="ECO:0000259" key="2">
    <source>
        <dbReference type="PROSITE" id="PS50835"/>
    </source>
</evidence>
<dbReference type="SUPFAM" id="SSF48726">
    <property type="entry name" value="Immunoglobulin"/>
    <property type="match status" value="1"/>
</dbReference>
<dbReference type="Gene3D" id="2.60.120.1060">
    <property type="entry name" value="NPCBM/NEW2 domain"/>
    <property type="match status" value="1"/>
</dbReference>
<dbReference type="PANTHER" id="PTHR19328:SF13">
    <property type="entry name" value="HIPL1 PROTEIN"/>
    <property type="match status" value="1"/>
</dbReference>
<dbReference type="PROSITE" id="PS00018">
    <property type="entry name" value="EF_HAND_1"/>
    <property type="match status" value="1"/>
</dbReference>
<dbReference type="GO" id="GO:0000272">
    <property type="term" value="P:polysaccharide catabolic process"/>
    <property type="evidence" value="ECO:0007669"/>
    <property type="project" value="InterPro"/>
</dbReference>
<gene>
    <name evidence="3" type="ORF">NG895_18780</name>
</gene>
<protein>
    <submittedName>
        <fullName evidence="3">NPCBM/NEW2 domain-containing protein</fullName>
    </submittedName>
</protein>
<dbReference type="SUPFAM" id="SSF50952">
    <property type="entry name" value="Soluble quinoprotein glucose dehydrogenase"/>
    <property type="match status" value="1"/>
</dbReference>
<dbReference type="InterPro" id="IPR011041">
    <property type="entry name" value="Quinoprot_gluc/sorb_DH_b-prop"/>
</dbReference>
<dbReference type="Gene3D" id="1.10.1330.10">
    <property type="entry name" value="Dockerin domain"/>
    <property type="match status" value="2"/>
</dbReference>
<dbReference type="InterPro" id="IPR007110">
    <property type="entry name" value="Ig-like_dom"/>
</dbReference>
<dbReference type="InterPro" id="IPR008979">
    <property type="entry name" value="Galactose-bd-like_sf"/>
</dbReference>
<dbReference type="InterPro" id="IPR038637">
    <property type="entry name" value="NPCBM_sf"/>
</dbReference>
<evidence type="ECO:0000313" key="4">
    <source>
        <dbReference type="Proteomes" id="UP001155241"/>
    </source>
</evidence>
<dbReference type="PANTHER" id="PTHR19328">
    <property type="entry name" value="HEDGEHOG-INTERACTING PROTEIN"/>
    <property type="match status" value="1"/>
</dbReference>
<dbReference type="PROSITE" id="PS50835">
    <property type="entry name" value="IG_LIKE"/>
    <property type="match status" value="1"/>
</dbReference>
<dbReference type="AlphaFoldDB" id="A0A9X2FGF3"/>
<feature type="domain" description="Ig-like" evidence="2">
    <location>
        <begin position="407"/>
        <end position="494"/>
    </location>
</feature>
<dbReference type="InterPro" id="IPR011042">
    <property type="entry name" value="6-blade_b-propeller_TolB-like"/>
</dbReference>
<feature type="region of interest" description="Disordered" evidence="1">
    <location>
        <begin position="206"/>
        <end position="227"/>
    </location>
</feature>
<dbReference type="InterPro" id="IPR013783">
    <property type="entry name" value="Ig-like_fold"/>
</dbReference>
<dbReference type="SUPFAM" id="SSF63446">
    <property type="entry name" value="Type I dockerin domain"/>
    <property type="match status" value="1"/>
</dbReference>
<dbReference type="SMART" id="SM00409">
    <property type="entry name" value="IG"/>
    <property type="match status" value="1"/>
</dbReference>
<sequence>MAKLSKSGYSRRRCRFEALEDRNLLANVPAGFTESIVASNLTSPITFDIEDSGRIWLAFQDGRIQVIENDQMAPGIAIQLDADGSGERGLQGLELDPDFENNGYIYVYYTAASPESHNRVSRLTVDPLTENTIVPGSELVLLDLPGFSTLPQNQDPIWHMGGAVHFLPDGTLVVQIGDHLNNTLVQDNNAPMGKILRMNVDGTPATDNPYYDPADNNPPGGNDWNGNAPGDVDWIDYVWSSGLRNPYSGDVDPATSRYFINDVGQGSWEEINEATTAGLNFGWPTTEGYFDTGTYPNLTNPFYAYSHSEGCAITGGAFNSAAVSQFPSEYQGQYFFSEFCGGTIQVVDPDNSNDVSDFITAAAYPMNIEFAADGSMYYIARGAGAGGAPGIGTGQVLKVEYAAAIPPQIIQQPGDVLASVGYDVTFNVSAAGSSPLEYQWQRDNGGGFMDIPDATSSELVVPNVSLSDDDAQFRVVVSNGYGMETSAAAALDVTADTPPLAEIALPLEGTTYRAGDIIDFSGMATDAEDGELDAASLTWQIDFHHDTHLHPFLPPTSGISGGQFEVPVNSETASNVWFRIHLIAKDSAGLETEVIRDIYPETSVFTPVSNVEGSSIAVDGQPKETPINITGVINVNRSLEAPAQVPYGEGTALFSQWLDGETDQLRTIPTPELNTAYVALYRDFSDVGVYLSDLTPSNNDATPNGPPNGWGPIEYDTSNGEDVGGDGNTITLNGVEYEKGLGVHAYSEVAYDLSGQYTRFISDIGVDDETGNGGSVVFRVFADGNEIYTSGVLTGASDTETVNVDITGVENLLLVVDNAGNGNGLDHADWADARVVSGSVEEAGLLPFYAADVNLDGFLDLNDALAFAAGWGTDGSSLPLQERVELGDLDFDGDTDIDDWSVLNARWLKQNNAPISLDALLNPLAGDYNCNGIVTQADYQLWKSSFGSSSSLAADGNGDGQVGLADYTTWRNNLGAGSSDSVFLDNLVLFVDPTTGEGWLKNDTDSQLDLVGYTIASHGASLLPEDGDWNSFEDQGLTGWEEAGVSPTALNELNALDSLTMAPGQIFSLGMLFDTNDPLEGLSLSFGESSSFEQTPGVAVFSELLGELNPAPVSALVVASEQSTGDAGMLSNVAADSDAGTTSPEMLAGEAEVSLSGMNGAGVLAPILGGERTGGYQNGERHQAGIESEGLASSDRHWFQSLQLLLNSPQVDSHFQAAAMSSLQLDAVDQAFEQLDNFGSAELADGFFDRLTLQIL</sequence>
<reference evidence="3" key="1">
    <citation type="submission" date="2022-06" db="EMBL/GenBank/DDBJ databases">
        <title>Aeoliella straminimaris, a novel planctomycete from sediments.</title>
        <authorList>
            <person name="Vitorino I.R."/>
            <person name="Lage O.M."/>
        </authorList>
    </citation>
    <scope>NUCLEOTIDE SEQUENCE</scope>
    <source>
        <strain evidence="3">ICT_H6.2</strain>
    </source>
</reference>
<accession>A0A9X2FGF3</accession>
<dbReference type="InterPro" id="IPR003599">
    <property type="entry name" value="Ig_sub"/>
</dbReference>
<dbReference type="Pfam" id="PF13927">
    <property type="entry name" value="Ig_3"/>
    <property type="match status" value="1"/>
</dbReference>
<dbReference type="InterPro" id="IPR012938">
    <property type="entry name" value="Glc/Sorbosone_DH"/>
</dbReference>
<dbReference type="SMART" id="SM00776">
    <property type="entry name" value="NPCBM"/>
    <property type="match status" value="1"/>
</dbReference>
<evidence type="ECO:0000256" key="1">
    <source>
        <dbReference type="SAM" id="MobiDB-lite"/>
    </source>
</evidence>
<dbReference type="SUPFAM" id="SSF49785">
    <property type="entry name" value="Galactose-binding domain-like"/>
    <property type="match status" value="1"/>
</dbReference>
<dbReference type="Proteomes" id="UP001155241">
    <property type="component" value="Unassembled WGS sequence"/>
</dbReference>
<proteinExistence type="predicted"/>
<dbReference type="Pfam" id="PF08305">
    <property type="entry name" value="NPCBM"/>
    <property type="match status" value="1"/>
</dbReference>
<name>A0A9X2FGF3_9BACT</name>
<comment type="caution">
    <text evidence="3">The sequence shown here is derived from an EMBL/GenBank/DDBJ whole genome shotgun (WGS) entry which is preliminary data.</text>
</comment>
<dbReference type="Pfam" id="PF07995">
    <property type="entry name" value="GSDH"/>
    <property type="match status" value="1"/>
</dbReference>
<dbReference type="Gene3D" id="2.120.10.30">
    <property type="entry name" value="TolB, C-terminal domain"/>
    <property type="match status" value="1"/>
</dbReference>